<dbReference type="Gene3D" id="3.40.190.10">
    <property type="entry name" value="Periplasmic binding protein-like II"/>
    <property type="match status" value="2"/>
</dbReference>
<evidence type="ECO:0000256" key="1">
    <source>
        <dbReference type="ARBA" id="ARBA00009437"/>
    </source>
</evidence>
<dbReference type="Gene3D" id="1.10.10.10">
    <property type="entry name" value="Winged helix-like DNA-binding domain superfamily/Winged helix DNA-binding domain"/>
    <property type="match status" value="1"/>
</dbReference>
<dbReference type="InterPro" id="IPR036388">
    <property type="entry name" value="WH-like_DNA-bd_sf"/>
</dbReference>
<keyword evidence="4" id="KW-0804">Transcription</keyword>
<evidence type="ECO:0000256" key="4">
    <source>
        <dbReference type="ARBA" id="ARBA00023163"/>
    </source>
</evidence>
<organism evidence="6 7">
    <name type="scientific">Ruminococcus gauvreauii</name>
    <dbReference type="NCBI Taxonomy" id="438033"/>
    <lineage>
        <taxon>Bacteria</taxon>
        <taxon>Bacillati</taxon>
        <taxon>Bacillota</taxon>
        <taxon>Clostridia</taxon>
        <taxon>Eubacteriales</taxon>
        <taxon>Oscillospiraceae</taxon>
        <taxon>Ruminococcus</taxon>
    </lineage>
</organism>
<evidence type="ECO:0000259" key="5">
    <source>
        <dbReference type="PROSITE" id="PS50931"/>
    </source>
</evidence>
<accession>A0ABY5VHQ8</accession>
<dbReference type="Pfam" id="PF03466">
    <property type="entry name" value="LysR_substrate"/>
    <property type="match status" value="1"/>
</dbReference>
<dbReference type="SUPFAM" id="SSF53850">
    <property type="entry name" value="Periplasmic binding protein-like II"/>
    <property type="match status" value="1"/>
</dbReference>
<dbReference type="PANTHER" id="PTHR30346">
    <property type="entry name" value="TRANSCRIPTIONAL DUAL REGULATOR HCAR-RELATED"/>
    <property type="match status" value="1"/>
</dbReference>
<proteinExistence type="inferred from homology"/>
<keyword evidence="2" id="KW-0805">Transcription regulation</keyword>
<keyword evidence="3" id="KW-0238">DNA-binding</keyword>
<evidence type="ECO:0000256" key="2">
    <source>
        <dbReference type="ARBA" id="ARBA00023015"/>
    </source>
</evidence>
<dbReference type="SUPFAM" id="SSF46785">
    <property type="entry name" value="Winged helix' DNA-binding domain"/>
    <property type="match status" value="1"/>
</dbReference>
<keyword evidence="7" id="KW-1185">Reference proteome</keyword>
<evidence type="ECO:0000313" key="7">
    <source>
        <dbReference type="Proteomes" id="UP001060164"/>
    </source>
</evidence>
<dbReference type="InterPro" id="IPR005119">
    <property type="entry name" value="LysR_subst-bd"/>
</dbReference>
<dbReference type="Proteomes" id="UP001060164">
    <property type="component" value="Chromosome"/>
</dbReference>
<dbReference type="Pfam" id="PF00126">
    <property type="entry name" value="HTH_1"/>
    <property type="match status" value="1"/>
</dbReference>
<dbReference type="PANTHER" id="PTHR30346:SF0">
    <property type="entry name" value="HCA OPERON TRANSCRIPTIONAL ACTIVATOR HCAR"/>
    <property type="match status" value="1"/>
</dbReference>
<sequence length="294" mass="34621">MLNVRTIDRLLVIEKYGSIAKAADELHVSRSALVQQIKQIEADVGFEIFSRDHKGVYVTEEGKYFLEENQILLRKYEQVLKQCRNSQDSEKERVVIGSIPNLKPILLSDICREFKQTHPNVKIEFRDFAPEEYFKEFQKGSFDICAEYMMNYYYPDTTDVQFTALLETRFSCAVLPDHRLADRKIIRFEDLRGERLLIYHRGIARCEDHLRDYILCNEPEIQLADIVSYDSMLHLKCDIEKSVLLTYARYEDSFSEFQIIPTDWEIPIILGIGCHRICRPVIQEFVKTAERICR</sequence>
<reference evidence="6" key="1">
    <citation type="journal article" date="2022" name="Cell">
        <title>Design, construction, and in vivo augmentation of a complex gut microbiome.</title>
        <authorList>
            <person name="Cheng A.G."/>
            <person name="Ho P.Y."/>
            <person name="Aranda-Diaz A."/>
            <person name="Jain S."/>
            <person name="Yu F.B."/>
            <person name="Meng X."/>
            <person name="Wang M."/>
            <person name="Iakiviak M."/>
            <person name="Nagashima K."/>
            <person name="Zhao A."/>
            <person name="Murugkar P."/>
            <person name="Patil A."/>
            <person name="Atabakhsh K."/>
            <person name="Weakley A."/>
            <person name="Yan J."/>
            <person name="Brumbaugh A.R."/>
            <person name="Higginbottom S."/>
            <person name="Dimas A."/>
            <person name="Shiver A.L."/>
            <person name="Deutschbauer A."/>
            <person name="Neff N."/>
            <person name="Sonnenburg J.L."/>
            <person name="Huang K.C."/>
            <person name="Fischbach M.A."/>
        </authorList>
    </citation>
    <scope>NUCLEOTIDE SEQUENCE</scope>
    <source>
        <strain evidence="6">DSM 19829</strain>
    </source>
</reference>
<dbReference type="InterPro" id="IPR000847">
    <property type="entry name" value="LysR_HTH_N"/>
</dbReference>
<comment type="similarity">
    <text evidence="1">Belongs to the LysR transcriptional regulatory family.</text>
</comment>
<name>A0ABY5VHQ8_9FIRM</name>
<protein>
    <submittedName>
        <fullName evidence="6">LysR family transcriptional regulator</fullName>
    </submittedName>
</protein>
<feature type="domain" description="HTH lysR-type" evidence="5">
    <location>
        <begin position="2"/>
        <end position="59"/>
    </location>
</feature>
<gene>
    <name evidence="6" type="ORF">NQ502_03325</name>
</gene>
<dbReference type="RefSeq" id="WP_028529496.1">
    <property type="nucleotide sequence ID" value="NZ_CABLBR010000026.1"/>
</dbReference>
<dbReference type="InterPro" id="IPR036390">
    <property type="entry name" value="WH_DNA-bd_sf"/>
</dbReference>
<dbReference type="PROSITE" id="PS50931">
    <property type="entry name" value="HTH_LYSR"/>
    <property type="match status" value="1"/>
</dbReference>
<evidence type="ECO:0000313" key="6">
    <source>
        <dbReference type="EMBL" id="UWP60104.1"/>
    </source>
</evidence>
<evidence type="ECO:0000256" key="3">
    <source>
        <dbReference type="ARBA" id="ARBA00023125"/>
    </source>
</evidence>
<dbReference type="EMBL" id="CP102290">
    <property type="protein sequence ID" value="UWP60104.1"/>
    <property type="molecule type" value="Genomic_DNA"/>
</dbReference>